<dbReference type="InterPro" id="IPR001640">
    <property type="entry name" value="Lgt"/>
</dbReference>
<dbReference type="Proteomes" id="UP000034883">
    <property type="component" value="Chromosome"/>
</dbReference>
<organism evidence="8 9">
    <name type="scientific">Sandaracinus amylolyticus</name>
    <dbReference type="NCBI Taxonomy" id="927083"/>
    <lineage>
        <taxon>Bacteria</taxon>
        <taxon>Pseudomonadati</taxon>
        <taxon>Myxococcota</taxon>
        <taxon>Polyangia</taxon>
        <taxon>Polyangiales</taxon>
        <taxon>Sandaracinaceae</taxon>
        <taxon>Sandaracinus</taxon>
    </lineage>
</organism>
<feature type="transmembrane region" description="Helical" evidence="7">
    <location>
        <begin position="328"/>
        <end position="344"/>
    </location>
</feature>
<feature type="transmembrane region" description="Helical" evidence="7">
    <location>
        <begin position="290"/>
        <end position="308"/>
    </location>
</feature>
<evidence type="ECO:0000256" key="2">
    <source>
        <dbReference type="ARBA" id="ARBA00022475"/>
    </source>
</evidence>
<dbReference type="EMBL" id="CP011125">
    <property type="protein sequence ID" value="AKF06574.1"/>
    <property type="molecule type" value="Genomic_DNA"/>
</dbReference>
<evidence type="ECO:0000256" key="3">
    <source>
        <dbReference type="ARBA" id="ARBA00022679"/>
    </source>
</evidence>
<dbReference type="AlphaFoldDB" id="A0A0F6SF99"/>
<feature type="transmembrane region" description="Helical" evidence="7">
    <location>
        <begin position="263"/>
        <end position="283"/>
    </location>
</feature>
<keyword evidence="3 8" id="KW-0808">Transferase</keyword>
<dbReference type="OrthoDB" id="871140at2"/>
<evidence type="ECO:0000313" key="8">
    <source>
        <dbReference type="EMBL" id="AKF06574.1"/>
    </source>
</evidence>
<keyword evidence="2" id="KW-1003">Cell membrane</keyword>
<evidence type="ECO:0000313" key="9">
    <source>
        <dbReference type="Proteomes" id="UP000034883"/>
    </source>
</evidence>
<evidence type="ECO:0000256" key="4">
    <source>
        <dbReference type="ARBA" id="ARBA00022692"/>
    </source>
</evidence>
<sequence>MIPTFDGRLIAAVCAVVLVAALAVGRARRGLDVKPVLWGALLVGAGALAADVFDEAIPAYFAMLMAAFAACTWFAVRWAKREKRDYDVLIDLALISLITGVAGSRLAHVLFDGFFMDYVHLCTDPSQVEWHITREQCDSEWVQGAWDAAASVCRPTEADCFAWAKFWQGGLTWYGGMVLGIGYAMYFLGKEGFPRIKTLDLAGMILPLGLFFGRLGCWFGGCCFGQPTDAWFGVSFPAWSPASEAQWRAHLLEHPSHASLPVIPTQLLEAGGSLVIAFVIIGWFEPRKRFDGHVFCVSMIAYAVLRFVLEFFRADDRGGVGVLSTSQWVGIVIVVAAAALWPVLQRRSLRAG</sequence>
<dbReference type="GO" id="GO:0008961">
    <property type="term" value="F:phosphatidylglycerol-prolipoprotein diacylglyceryl transferase activity"/>
    <property type="evidence" value="ECO:0007669"/>
    <property type="project" value="InterPro"/>
</dbReference>
<proteinExistence type="inferred from homology"/>
<evidence type="ECO:0000256" key="1">
    <source>
        <dbReference type="ARBA" id="ARBA00007150"/>
    </source>
</evidence>
<comment type="similarity">
    <text evidence="1">Belongs to the Lgt family.</text>
</comment>
<dbReference type="KEGG" id="samy:DB32_003723"/>
<protein>
    <submittedName>
        <fullName evidence="8">Prolipoprotein diacylglyceryl transferase</fullName>
    </submittedName>
</protein>
<dbReference type="GO" id="GO:0005886">
    <property type="term" value="C:plasma membrane"/>
    <property type="evidence" value="ECO:0007669"/>
    <property type="project" value="InterPro"/>
</dbReference>
<feature type="transmembrane region" description="Helical" evidence="7">
    <location>
        <begin position="36"/>
        <end position="53"/>
    </location>
</feature>
<keyword evidence="5 7" id="KW-1133">Transmembrane helix</keyword>
<feature type="transmembrane region" description="Helical" evidence="7">
    <location>
        <begin position="201"/>
        <end position="221"/>
    </location>
</feature>
<evidence type="ECO:0000256" key="6">
    <source>
        <dbReference type="ARBA" id="ARBA00023136"/>
    </source>
</evidence>
<keyword evidence="6 7" id="KW-0472">Membrane</keyword>
<reference evidence="8 9" key="1">
    <citation type="submission" date="2015-03" db="EMBL/GenBank/DDBJ databases">
        <title>Genome assembly of Sandaracinus amylolyticus DSM 53668.</title>
        <authorList>
            <person name="Sharma G."/>
            <person name="Subramanian S."/>
        </authorList>
    </citation>
    <scope>NUCLEOTIDE SEQUENCE [LARGE SCALE GENOMIC DNA]</scope>
    <source>
        <strain evidence="8 9">DSM 53668</strain>
    </source>
</reference>
<evidence type="ECO:0000256" key="7">
    <source>
        <dbReference type="SAM" id="Phobius"/>
    </source>
</evidence>
<dbReference type="STRING" id="927083.DB32_003723"/>
<keyword evidence="9" id="KW-1185">Reference proteome</keyword>
<feature type="transmembrane region" description="Helical" evidence="7">
    <location>
        <begin position="6"/>
        <end position="24"/>
    </location>
</feature>
<evidence type="ECO:0000256" key="5">
    <source>
        <dbReference type="ARBA" id="ARBA00022989"/>
    </source>
</evidence>
<gene>
    <name evidence="8" type="ORF">DB32_003723</name>
</gene>
<dbReference type="GO" id="GO:0042158">
    <property type="term" value="P:lipoprotein biosynthetic process"/>
    <property type="evidence" value="ECO:0007669"/>
    <property type="project" value="InterPro"/>
</dbReference>
<feature type="transmembrane region" description="Helical" evidence="7">
    <location>
        <begin position="88"/>
        <end position="111"/>
    </location>
</feature>
<feature type="transmembrane region" description="Helical" evidence="7">
    <location>
        <begin position="171"/>
        <end position="189"/>
    </location>
</feature>
<dbReference type="RefSeq" id="WP_053233733.1">
    <property type="nucleotide sequence ID" value="NZ_CP011125.1"/>
</dbReference>
<keyword evidence="8" id="KW-0449">Lipoprotein</keyword>
<dbReference type="Pfam" id="PF01790">
    <property type="entry name" value="LGT"/>
    <property type="match status" value="2"/>
</dbReference>
<keyword evidence="4 7" id="KW-0812">Transmembrane</keyword>
<accession>A0A0F6SF99</accession>
<dbReference type="PANTHER" id="PTHR30589:SF0">
    <property type="entry name" value="PHOSPHATIDYLGLYCEROL--PROLIPOPROTEIN DIACYLGLYCERYL TRANSFERASE"/>
    <property type="match status" value="1"/>
</dbReference>
<dbReference type="PANTHER" id="PTHR30589">
    <property type="entry name" value="PROLIPOPROTEIN DIACYLGLYCERYL TRANSFERASE"/>
    <property type="match status" value="1"/>
</dbReference>
<feature type="transmembrane region" description="Helical" evidence="7">
    <location>
        <begin position="59"/>
        <end position="76"/>
    </location>
</feature>
<name>A0A0F6SF99_9BACT</name>